<dbReference type="Pfam" id="PF02661">
    <property type="entry name" value="Fic"/>
    <property type="match status" value="1"/>
</dbReference>
<evidence type="ECO:0000256" key="2">
    <source>
        <dbReference type="PIRSR" id="PIRSR640198-2"/>
    </source>
</evidence>
<dbReference type="GO" id="GO:0005524">
    <property type="term" value="F:ATP binding"/>
    <property type="evidence" value="ECO:0007669"/>
    <property type="project" value="UniProtKB-KW"/>
</dbReference>
<dbReference type="Gene3D" id="1.10.3290.10">
    <property type="entry name" value="Fido-like domain"/>
    <property type="match status" value="1"/>
</dbReference>
<dbReference type="eggNOG" id="COG3177">
    <property type="taxonomic scope" value="Bacteria"/>
</dbReference>
<accession>I3CK87</accession>
<feature type="active site" evidence="1">
    <location>
        <position position="274"/>
    </location>
</feature>
<keyword evidence="2" id="KW-0067">ATP-binding</keyword>
<name>I3CK87_9GAMM</name>
<sequence>MKIPESPPPFEKFFNQKDMTKIISIITNAKVGPEDIKGRYLHWEKLKHLIPPEGLTSEEYWFATKIARQHISKKLSFTDKHGKPFSFCVPDSLYKELHWLDKNAAGSIIMNQPITNPHTRDTYLISSLMEESISSSQLEGASTTRNVAKEMLRQGREPKDHSEKMIFNNYQAMRVIRDYKEEDLTPSLILHLHEVLTKGTLDNPEKAGKFRDESDDIHVVDASKVEILHTPPRANELAMRIQKLCDFANKIHEDPFIHPVIQAIILHFMIGYDHPFVDGNGRTARALFYWAMAKHGYWLMEFVSISSIIKQAPIQYGNAYLHTETDNNDMTYFLVHQTGVIRKGISALHDYLSKKSLEIEEVEKWLENSEAKGQLNHRQLSLLKHALKNPTFIYRIQEHQASHAISYQTARTDLLKMSDDLNLLRKRKYGNSFVFVVPPDLKDKLINGKRKGSTKEAGF</sequence>
<protein>
    <recommendedName>
        <fullName evidence="3">Fido domain-containing protein</fullName>
    </recommendedName>
</protein>
<reference evidence="4 5" key="1">
    <citation type="submission" date="2011-11" db="EMBL/GenBank/DDBJ databases">
        <title>Improved High-Quality Draft sequence of Beggiatoa alba B18lD.</title>
        <authorList>
            <consortium name="US DOE Joint Genome Institute"/>
            <person name="Lucas S."/>
            <person name="Han J."/>
            <person name="Lapidus A."/>
            <person name="Cheng J.-F."/>
            <person name="Goodwin L."/>
            <person name="Pitluck S."/>
            <person name="Peters L."/>
            <person name="Mikhailova N."/>
            <person name="Held B."/>
            <person name="Detter J.C."/>
            <person name="Han C."/>
            <person name="Tapia R."/>
            <person name="Land M."/>
            <person name="Hauser L."/>
            <person name="Kyrpides N."/>
            <person name="Ivanova N."/>
            <person name="Pagani I."/>
            <person name="Samuel K."/>
            <person name="Teske A."/>
            <person name="Mueller J."/>
            <person name="Woyke T."/>
        </authorList>
    </citation>
    <scope>NUCLEOTIDE SEQUENCE [LARGE SCALE GENOMIC DNA]</scope>
    <source>
        <strain evidence="4 5">B18LD</strain>
    </source>
</reference>
<feature type="binding site" evidence="2">
    <location>
        <begin position="219"/>
        <end position="229"/>
    </location>
    <ligand>
        <name>ATP</name>
        <dbReference type="ChEBI" id="CHEBI:30616"/>
    </ligand>
</feature>
<dbReference type="PANTHER" id="PTHR13504">
    <property type="entry name" value="FIDO DOMAIN-CONTAINING PROTEIN DDB_G0283145"/>
    <property type="match status" value="1"/>
</dbReference>
<dbReference type="OrthoDB" id="9807853at2"/>
<dbReference type="InterPro" id="IPR040198">
    <property type="entry name" value="Fido_containing"/>
</dbReference>
<evidence type="ECO:0000256" key="1">
    <source>
        <dbReference type="PIRSR" id="PIRSR640198-1"/>
    </source>
</evidence>
<dbReference type="Proteomes" id="UP000005744">
    <property type="component" value="Unassembled WGS sequence"/>
</dbReference>
<dbReference type="InterPro" id="IPR036597">
    <property type="entry name" value="Fido-like_dom_sf"/>
</dbReference>
<gene>
    <name evidence="4" type="ORF">BegalDRAFT_3209</name>
</gene>
<dbReference type="InterPro" id="IPR003812">
    <property type="entry name" value="Fido"/>
</dbReference>
<organism evidence="4 5">
    <name type="scientific">Beggiatoa alba B18LD</name>
    <dbReference type="NCBI Taxonomy" id="395493"/>
    <lineage>
        <taxon>Bacteria</taxon>
        <taxon>Pseudomonadati</taxon>
        <taxon>Pseudomonadota</taxon>
        <taxon>Gammaproteobacteria</taxon>
        <taxon>Thiotrichales</taxon>
        <taxon>Thiotrichaceae</taxon>
        <taxon>Beggiatoa</taxon>
    </lineage>
</organism>
<dbReference type="HOGENOM" id="CLU_038572_0_0_6"/>
<keyword evidence="5" id="KW-1185">Reference proteome</keyword>
<evidence type="ECO:0000313" key="4">
    <source>
        <dbReference type="EMBL" id="EIJ44030.1"/>
    </source>
</evidence>
<dbReference type="AlphaFoldDB" id="I3CK87"/>
<evidence type="ECO:0000313" key="5">
    <source>
        <dbReference type="Proteomes" id="UP000005744"/>
    </source>
</evidence>
<dbReference type="STRING" id="395493.BegalDRAFT_3209"/>
<dbReference type="EMBL" id="JH600070">
    <property type="protein sequence ID" value="EIJ44030.1"/>
    <property type="molecule type" value="Genomic_DNA"/>
</dbReference>
<dbReference type="SUPFAM" id="SSF140931">
    <property type="entry name" value="Fic-like"/>
    <property type="match status" value="1"/>
</dbReference>
<evidence type="ECO:0000259" key="3">
    <source>
        <dbReference type="PROSITE" id="PS51459"/>
    </source>
</evidence>
<feature type="binding site" evidence="2">
    <location>
        <begin position="278"/>
        <end position="285"/>
    </location>
    <ligand>
        <name>ATP</name>
        <dbReference type="ChEBI" id="CHEBI:30616"/>
    </ligand>
</feature>
<proteinExistence type="predicted"/>
<feature type="domain" description="Fido" evidence="3">
    <location>
        <begin position="184"/>
        <end position="336"/>
    </location>
</feature>
<dbReference type="RefSeq" id="WP_002691733.1">
    <property type="nucleotide sequence ID" value="NZ_JH600070.1"/>
</dbReference>
<keyword evidence="2" id="KW-0547">Nucleotide-binding</keyword>
<dbReference type="PROSITE" id="PS51459">
    <property type="entry name" value="FIDO"/>
    <property type="match status" value="1"/>
</dbReference>
<dbReference type="PANTHER" id="PTHR13504:SF38">
    <property type="entry name" value="FIDO DOMAIN-CONTAINING PROTEIN"/>
    <property type="match status" value="1"/>
</dbReference>